<dbReference type="InterPro" id="IPR015943">
    <property type="entry name" value="WD40/YVTN_repeat-like_dom_sf"/>
</dbReference>
<dbReference type="InterPro" id="IPR051344">
    <property type="entry name" value="Vgb"/>
</dbReference>
<dbReference type="InterPro" id="IPR036909">
    <property type="entry name" value="Cyt_c-like_dom_sf"/>
</dbReference>
<dbReference type="SUPFAM" id="SSF63829">
    <property type="entry name" value="Calcium-dependent phosphotriesterase"/>
    <property type="match status" value="1"/>
</dbReference>
<evidence type="ECO:0008006" key="4">
    <source>
        <dbReference type="Google" id="ProtNLM"/>
    </source>
</evidence>
<dbReference type="EMBL" id="CP023466">
    <property type="protein sequence ID" value="ATE78149.1"/>
    <property type="molecule type" value="Genomic_DNA"/>
</dbReference>
<dbReference type="GO" id="GO:0020037">
    <property type="term" value="F:heme binding"/>
    <property type="evidence" value="ECO:0007669"/>
    <property type="project" value="InterPro"/>
</dbReference>
<dbReference type="AlphaFoldDB" id="A0AB33ECQ6"/>
<evidence type="ECO:0000313" key="2">
    <source>
        <dbReference type="EMBL" id="ATE78149.1"/>
    </source>
</evidence>
<evidence type="ECO:0000313" key="3">
    <source>
        <dbReference type="Proteomes" id="UP000218385"/>
    </source>
</evidence>
<dbReference type="SUPFAM" id="SSF49464">
    <property type="entry name" value="Carboxypeptidase regulatory domain-like"/>
    <property type="match status" value="1"/>
</dbReference>
<sequence length="609" mass="68269">MPPMKSAYSLGLLTLLFGASASAATLSGHVMTDDGKAVAGSMVTIWNEARNRKETVYSDADGRYSLETGFAGKLQVRTRTPYFRDVVQPLELAASDRQRLDFRVAKIASVEELSSSLTASAHAATLPFPDAPTKEAFISQCSFCHQQGNASTRIPRSEEQWGGTINRMEGYLATLTYGEEKSIAKMLAEGYDGKPIKAIQSHDFSPELAKARVEEWHAATPLSFLHDTIVLADDKLMGIDEGRDEVYILDRQSGQIDTYQMPVTDEVKGGNFRGMQMPIGIFTGKHGPHSGAQISDGRVFFTGALSSNLIMFNPSTKAWKLYPIPQGFLWRKGLYSHTIRVDKEDNVWFTVLISNTVMKFDTKTEQFTEIETPHNGVLRWITDTFIGVVLKISSWFPEQNFHLALSHHKWLNGGRNVFNWPYGIDINPLDGGVWYSKLLANKIGHIDPVTHEVTEYDVPHKGPRRLRFGPDGSLWIPSFDEGYLMRFDTQSKTFESIALPLLAANEYEIPYALNVDKHGDVWIATNNTDRVMRYIPAQKKFIAYPMPNRVIWFRDFEFTRDGRVCTSNSNLPAYAHEDGLPAFVCIQPDVADTDTLQPAHQHAAVMATK</sequence>
<dbReference type="Proteomes" id="UP000218385">
    <property type="component" value="Chromosome"/>
</dbReference>
<dbReference type="GO" id="GO:0009055">
    <property type="term" value="F:electron transfer activity"/>
    <property type="evidence" value="ECO:0007669"/>
    <property type="project" value="InterPro"/>
</dbReference>
<keyword evidence="1" id="KW-0732">Signal</keyword>
<protein>
    <recommendedName>
        <fullName evidence="4">Streptogramin lyase</fullName>
    </recommendedName>
</protein>
<dbReference type="InterPro" id="IPR008969">
    <property type="entry name" value="CarboxyPept-like_regulatory"/>
</dbReference>
<accession>A0AB33ECQ6</accession>
<reference evidence="2 3" key="1">
    <citation type="submission" date="2017-09" db="EMBL/GenBank/DDBJ databases">
        <title>Complete Genome sequence of Lysobacter capsici KNU-15.</title>
        <authorList>
            <person name="Kim M.-C."/>
            <person name="Yi H."/>
            <person name="Lee D.-W."/>
            <person name="Shin J.-H."/>
        </authorList>
    </citation>
    <scope>NUCLEOTIDE SEQUENCE [LARGE SCALE GENOMIC DNA]</scope>
    <source>
        <strain evidence="2 3">KNU-15</strain>
    </source>
</reference>
<feature type="chain" id="PRO_5044295954" description="Streptogramin lyase" evidence="1">
    <location>
        <begin position="24"/>
        <end position="609"/>
    </location>
</feature>
<dbReference type="PANTHER" id="PTHR40274">
    <property type="entry name" value="VIRGINIAMYCIN B LYASE"/>
    <property type="match status" value="1"/>
</dbReference>
<evidence type="ECO:0000256" key="1">
    <source>
        <dbReference type="SAM" id="SignalP"/>
    </source>
</evidence>
<dbReference type="Gene3D" id="1.10.760.10">
    <property type="entry name" value="Cytochrome c-like domain"/>
    <property type="match status" value="1"/>
</dbReference>
<dbReference type="Gene3D" id="2.130.10.10">
    <property type="entry name" value="YVTN repeat-like/Quinoprotein amine dehydrogenase"/>
    <property type="match status" value="2"/>
</dbReference>
<organism evidence="2 3">
    <name type="scientific">Pseudomonas frederiksbergensis</name>
    <dbReference type="NCBI Taxonomy" id="104087"/>
    <lineage>
        <taxon>Bacteria</taxon>
        <taxon>Pseudomonadati</taxon>
        <taxon>Pseudomonadota</taxon>
        <taxon>Gammaproteobacteria</taxon>
        <taxon>Pseudomonadales</taxon>
        <taxon>Pseudomonadaceae</taxon>
        <taxon>Pseudomonas</taxon>
    </lineage>
</organism>
<dbReference type="Pfam" id="PF13620">
    <property type="entry name" value="CarboxypepD_reg"/>
    <property type="match status" value="1"/>
</dbReference>
<gene>
    <name evidence="2" type="ORF">CNN82_17560</name>
</gene>
<dbReference type="PANTHER" id="PTHR40274:SF3">
    <property type="entry name" value="VIRGINIAMYCIN B LYASE"/>
    <property type="match status" value="1"/>
</dbReference>
<feature type="signal peptide" evidence="1">
    <location>
        <begin position="1"/>
        <end position="23"/>
    </location>
</feature>
<name>A0AB33ECQ6_9PSED</name>
<dbReference type="Gene3D" id="2.60.40.1120">
    <property type="entry name" value="Carboxypeptidase-like, regulatory domain"/>
    <property type="match status" value="1"/>
</dbReference>
<proteinExistence type="predicted"/>